<comment type="similarity">
    <text evidence="3 18">Belongs to the complex I subunit 2 family.</text>
</comment>
<feature type="transmembrane region" description="Helical" evidence="18">
    <location>
        <begin position="210"/>
        <end position="228"/>
    </location>
</feature>
<comment type="function">
    <text evidence="1">Core subunit of the mitochondrial membrane respiratory chain NADH dehydrogenase (Complex I) that is believed to belong to the minimal assembly required for catalysis. Complex I functions in the transfer of electrons from NADH to the respiratory chain. The immediate electron acceptor for the enzyme is believed to be ubiquinone.</text>
</comment>
<comment type="subcellular location">
    <subcellularLocation>
        <location evidence="2 18">Mitochondrion inner membrane</location>
        <topology evidence="2 18">Multi-pass membrane protein</topology>
    </subcellularLocation>
</comment>
<evidence type="ECO:0000256" key="15">
    <source>
        <dbReference type="ARBA" id="ARBA00023128"/>
    </source>
</evidence>
<dbReference type="AlphaFoldDB" id="A0A649X054"/>
<keyword evidence="13 18" id="KW-0520">NAD</keyword>
<evidence type="ECO:0000256" key="4">
    <source>
        <dbReference type="ARBA" id="ARBA00012944"/>
    </source>
</evidence>
<keyword evidence="10 18" id="KW-1278">Translocase</keyword>
<feature type="transmembrane region" description="Helical" evidence="18">
    <location>
        <begin position="185"/>
        <end position="204"/>
    </location>
</feature>
<comment type="catalytic activity">
    <reaction evidence="17 18">
        <text>a ubiquinone + NADH + 5 H(+)(in) = a ubiquinol + NAD(+) + 4 H(+)(out)</text>
        <dbReference type="Rhea" id="RHEA:29091"/>
        <dbReference type="Rhea" id="RHEA-COMP:9565"/>
        <dbReference type="Rhea" id="RHEA-COMP:9566"/>
        <dbReference type="ChEBI" id="CHEBI:15378"/>
        <dbReference type="ChEBI" id="CHEBI:16389"/>
        <dbReference type="ChEBI" id="CHEBI:17976"/>
        <dbReference type="ChEBI" id="CHEBI:57540"/>
        <dbReference type="ChEBI" id="CHEBI:57945"/>
        <dbReference type="EC" id="7.1.1.2"/>
    </reaction>
</comment>
<protein>
    <recommendedName>
        <fullName evidence="5 18">NADH-ubiquinone oxidoreductase chain 2</fullName>
        <ecNumber evidence="4 18">7.1.1.2</ecNumber>
    </recommendedName>
</protein>
<evidence type="ECO:0000256" key="18">
    <source>
        <dbReference type="RuleBase" id="RU003403"/>
    </source>
</evidence>
<feature type="transmembrane region" description="Helical" evidence="18">
    <location>
        <begin position="104"/>
        <end position="125"/>
    </location>
</feature>
<evidence type="ECO:0000256" key="5">
    <source>
        <dbReference type="ARBA" id="ARBA00021008"/>
    </source>
</evidence>
<dbReference type="EC" id="7.1.1.2" evidence="4 18"/>
<evidence type="ECO:0000256" key="6">
    <source>
        <dbReference type="ARBA" id="ARBA00022448"/>
    </source>
</evidence>
<proteinExistence type="inferred from homology"/>
<evidence type="ECO:0000256" key="7">
    <source>
        <dbReference type="ARBA" id="ARBA00022660"/>
    </source>
</evidence>
<dbReference type="GeneID" id="42903312"/>
<reference evidence="20" key="2">
    <citation type="journal article" date="2022" name="Insects">
        <title>Phylogenomic Analyses of the Tenthredinoidea Support the Familial Rank of Athaliidae (Insecta, Tenthredinoidea).</title>
        <authorList>
            <person name="Niu G."/>
            <person name="Budak M."/>
            <person name="Korkmaz E.M."/>
            <person name="Dogan O."/>
            <person name="Nel A."/>
            <person name="Wan S."/>
            <person name="Cai C."/>
            <person name="Jouault C."/>
            <person name="Li M."/>
            <person name="Wei M."/>
        </authorList>
    </citation>
    <scope>NUCLEOTIDE SEQUENCE</scope>
</reference>
<keyword evidence="14 18" id="KW-0830">Ubiquinone</keyword>
<evidence type="ECO:0000256" key="13">
    <source>
        <dbReference type="ARBA" id="ARBA00023027"/>
    </source>
</evidence>
<evidence type="ECO:0000256" key="10">
    <source>
        <dbReference type="ARBA" id="ARBA00022967"/>
    </source>
</evidence>
<feature type="transmembrane region" description="Helical" evidence="18">
    <location>
        <begin position="287"/>
        <end position="310"/>
    </location>
</feature>
<evidence type="ECO:0000259" key="19">
    <source>
        <dbReference type="Pfam" id="PF00361"/>
    </source>
</evidence>
<dbReference type="GO" id="GO:0006120">
    <property type="term" value="P:mitochondrial electron transport, NADH to ubiquinone"/>
    <property type="evidence" value="ECO:0007669"/>
    <property type="project" value="InterPro"/>
</dbReference>
<dbReference type="PANTHER" id="PTHR46552">
    <property type="entry name" value="NADH-UBIQUINONE OXIDOREDUCTASE CHAIN 2"/>
    <property type="match status" value="1"/>
</dbReference>
<keyword evidence="15 18" id="KW-0496">Mitochondrion</keyword>
<sequence>MFYKMNMSLNNKNLNSKNLNFTLYTMIFLSSMMIMNSSSWLSAWMGLEINMMSFIPLMMNNKNYLKPSNSMMMYFLIQSISSSTLIMMMLNLKMMKMNFYQNYISSLMLMSLIMKMGAAPFHWWLPKILNNLSWINCMILMTWQKIAPITLMTNLLNNYSMIYLSALMSMFMGTILSMNQTSLKMILSFSSINHMGWMMITMLMNLKLMIIYFLFYSFINLIICLYLNKLNINFMNQMFKINNNKMIKLIMNSFFLSLGGIPPFLGFLPKLLILILMIKNNMIIETFMLIILTLMILTIYLNPFISTLLINKMNIKWMNKINKNFNSNKLNLMSINIMLTLIIFMSFMKKF</sequence>
<dbReference type="InterPro" id="IPR050175">
    <property type="entry name" value="Complex_I_Subunit_2"/>
</dbReference>
<dbReference type="CTD" id="4536"/>
<evidence type="ECO:0000256" key="16">
    <source>
        <dbReference type="ARBA" id="ARBA00023136"/>
    </source>
</evidence>
<evidence type="ECO:0000256" key="2">
    <source>
        <dbReference type="ARBA" id="ARBA00004448"/>
    </source>
</evidence>
<dbReference type="GO" id="GO:0005743">
    <property type="term" value="C:mitochondrial inner membrane"/>
    <property type="evidence" value="ECO:0007669"/>
    <property type="project" value="UniProtKB-SubCell"/>
</dbReference>
<evidence type="ECO:0000256" key="8">
    <source>
        <dbReference type="ARBA" id="ARBA00022692"/>
    </source>
</evidence>
<dbReference type="GO" id="GO:0008137">
    <property type="term" value="F:NADH dehydrogenase (ubiquinone) activity"/>
    <property type="evidence" value="ECO:0007669"/>
    <property type="project" value="UniProtKB-EC"/>
</dbReference>
<geneLocation type="mitochondrion" evidence="20"/>
<name>A0A649X054_9HYME</name>
<feature type="transmembrane region" description="Helical" evidence="18">
    <location>
        <begin position="330"/>
        <end position="348"/>
    </location>
</feature>
<dbReference type="PANTHER" id="PTHR46552:SF1">
    <property type="entry name" value="NADH-UBIQUINONE OXIDOREDUCTASE CHAIN 2"/>
    <property type="match status" value="1"/>
</dbReference>
<organism evidence="20">
    <name type="scientific">Athalia icar</name>
    <dbReference type="NCBI Taxonomy" id="2982297"/>
    <lineage>
        <taxon>Eukaryota</taxon>
        <taxon>Metazoa</taxon>
        <taxon>Ecdysozoa</taxon>
        <taxon>Arthropoda</taxon>
        <taxon>Hexapoda</taxon>
        <taxon>Insecta</taxon>
        <taxon>Pterygota</taxon>
        <taxon>Neoptera</taxon>
        <taxon>Endopterygota</taxon>
        <taxon>Hymenoptera</taxon>
        <taxon>Tenthredinoidea</taxon>
        <taxon>Athaliidae</taxon>
        <taxon>Athalia</taxon>
    </lineage>
</organism>
<dbReference type="EMBL" id="MN527306">
    <property type="protein sequence ID" value="QGL07067.1"/>
    <property type="molecule type" value="Genomic_DNA"/>
</dbReference>
<evidence type="ECO:0000256" key="9">
    <source>
        <dbReference type="ARBA" id="ARBA00022792"/>
    </source>
</evidence>
<keyword evidence="6" id="KW-0813">Transport</keyword>
<feature type="transmembrane region" description="Helical" evidence="18">
    <location>
        <begin position="249"/>
        <end position="275"/>
    </location>
</feature>
<gene>
    <name evidence="20" type="primary">ND2</name>
</gene>
<evidence type="ECO:0000256" key="17">
    <source>
        <dbReference type="ARBA" id="ARBA00049551"/>
    </source>
</evidence>
<keyword evidence="11 18" id="KW-0249">Electron transport</keyword>
<dbReference type="PRINTS" id="PR01436">
    <property type="entry name" value="NADHDHGNASE2"/>
</dbReference>
<feature type="transmembrane region" description="Helical" evidence="18">
    <location>
        <begin position="21"/>
        <end position="43"/>
    </location>
</feature>
<reference evidence="20" key="1">
    <citation type="journal article" date="2019" name="Mitochondrial DNA Part B Resour">
        <title>The complete mitochondrial genome of Athalia proxima (Hymenoptery: Tenthredinidae) and phylogenetic analysis.</title>
        <authorList>
            <person name="He H."/>
            <person name="Niu G."/>
            <person name="Zhang B."/>
            <person name="Wei M."/>
        </authorList>
    </citation>
    <scope>NUCLEOTIDE SEQUENCE</scope>
</reference>
<evidence type="ECO:0000256" key="12">
    <source>
        <dbReference type="ARBA" id="ARBA00022989"/>
    </source>
</evidence>
<evidence type="ECO:0000313" key="20">
    <source>
        <dbReference type="EMBL" id="QGL07067.1"/>
    </source>
</evidence>
<evidence type="ECO:0000256" key="14">
    <source>
        <dbReference type="ARBA" id="ARBA00023075"/>
    </source>
</evidence>
<accession>A0A649X054</accession>
<dbReference type="InterPro" id="IPR001750">
    <property type="entry name" value="ND/Mrp_TM"/>
</dbReference>
<dbReference type="Pfam" id="PF00361">
    <property type="entry name" value="Proton_antipo_M"/>
    <property type="match status" value="1"/>
</dbReference>
<comment type="function">
    <text evidence="18">Core subunit of the mitochondrial membrane respiratory chain NADH dehydrogenase (Complex I) which catalyzes electron transfer from NADH through the respiratory chain, using ubiquinone as an electron acceptor. Essential for the catalytic activity and assembly of complex I.</text>
</comment>
<keyword evidence="16 18" id="KW-0472">Membrane</keyword>
<evidence type="ECO:0000256" key="1">
    <source>
        <dbReference type="ARBA" id="ARBA00003257"/>
    </source>
</evidence>
<evidence type="ECO:0000256" key="11">
    <source>
        <dbReference type="ARBA" id="ARBA00022982"/>
    </source>
</evidence>
<dbReference type="InterPro" id="IPR003917">
    <property type="entry name" value="NADH_UbQ_OxRdtase_chain2"/>
</dbReference>
<keyword evidence="9 18" id="KW-0999">Mitochondrion inner membrane</keyword>
<feature type="transmembrane region" description="Helical" evidence="18">
    <location>
        <begin position="71"/>
        <end position="92"/>
    </location>
</feature>
<keyword evidence="7 18" id="KW-0679">Respiratory chain</keyword>
<keyword evidence="8 18" id="KW-0812">Transmembrane</keyword>
<evidence type="ECO:0000256" key="3">
    <source>
        <dbReference type="ARBA" id="ARBA00007012"/>
    </source>
</evidence>
<dbReference type="RefSeq" id="YP_009720746.1">
    <property type="nucleotide sequence ID" value="NC_045360.1"/>
</dbReference>
<feature type="domain" description="NADH:quinone oxidoreductase/Mrp antiporter transmembrane" evidence="19">
    <location>
        <begin position="37"/>
        <end position="292"/>
    </location>
</feature>
<keyword evidence="12 18" id="KW-1133">Transmembrane helix</keyword>